<dbReference type="KEGG" id="ssl:SS1G_02699"/>
<gene>
    <name evidence="1" type="ORF">SS1G_02699</name>
</gene>
<dbReference type="RefSeq" id="XP_001596479.1">
    <property type="nucleotide sequence ID" value="XM_001596429.1"/>
</dbReference>
<organism evidence="1 2">
    <name type="scientific">Sclerotinia sclerotiorum (strain ATCC 18683 / 1980 / Ss-1)</name>
    <name type="common">White mold</name>
    <name type="synonym">Whetzelinia sclerotiorum</name>
    <dbReference type="NCBI Taxonomy" id="665079"/>
    <lineage>
        <taxon>Eukaryota</taxon>
        <taxon>Fungi</taxon>
        <taxon>Dikarya</taxon>
        <taxon>Ascomycota</taxon>
        <taxon>Pezizomycotina</taxon>
        <taxon>Leotiomycetes</taxon>
        <taxon>Helotiales</taxon>
        <taxon>Sclerotiniaceae</taxon>
        <taxon>Sclerotinia</taxon>
    </lineage>
</organism>
<protein>
    <submittedName>
        <fullName evidence="1">Uncharacterized protein</fullName>
    </submittedName>
</protein>
<proteinExistence type="predicted"/>
<dbReference type="InParanoid" id="A7EBL3"/>
<evidence type="ECO:0000313" key="1">
    <source>
        <dbReference type="EMBL" id="EDN99841.1"/>
    </source>
</evidence>
<name>A7EBL3_SCLS1</name>
<keyword evidence="2" id="KW-1185">Reference proteome</keyword>
<evidence type="ECO:0000313" key="2">
    <source>
        <dbReference type="Proteomes" id="UP000001312"/>
    </source>
</evidence>
<dbReference type="Proteomes" id="UP000001312">
    <property type="component" value="Unassembled WGS sequence"/>
</dbReference>
<dbReference type="GeneID" id="5492189"/>
<sequence length="55" mass="6367">MIWNEDLCGDVRLLGWPVDPYIKKSNIDKCRLIQKDDSRGQIVFEAIQTFAISLN</sequence>
<dbReference type="AlphaFoldDB" id="A7EBL3"/>
<reference evidence="2" key="1">
    <citation type="journal article" date="2011" name="PLoS Genet.">
        <title>Genomic analysis of the necrotrophic fungal pathogens Sclerotinia sclerotiorum and Botrytis cinerea.</title>
        <authorList>
            <person name="Amselem J."/>
            <person name="Cuomo C.A."/>
            <person name="van Kan J.A."/>
            <person name="Viaud M."/>
            <person name="Benito E.P."/>
            <person name="Couloux A."/>
            <person name="Coutinho P.M."/>
            <person name="de Vries R.P."/>
            <person name="Dyer P.S."/>
            <person name="Fillinger S."/>
            <person name="Fournier E."/>
            <person name="Gout L."/>
            <person name="Hahn M."/>
            <person name="Kohn L."/>
            <person name="Lapalu N."/>
            <person name="Plummer K.M."/>
            <person name="Pradier J.M."/>
            <person name="Quevillon E."/>
            <person name="Sharon A."/>
            <person name="Simon A."/>
            <person name="ten Have A."/>
            <person name="Tudzynski B."/>
            <person name="Tudzynski P."/>
            <person name="Wincker P."/>
            <person name="Andrew M."/>
            <person name="Anthouard V."/>
            <person name="Beever R.E."/>
            <person name="Beffa R."/>
            <person name="Benoit I."/>
            <person name="Bouzid O."/>
            <person name="Brault B."/>
            <person name="Chen Z."/>
            <person name="Choquer M."/>
            <person name="Collemare J."/>
            <person name="Cotton P."/>
            <person name="Danchin E.G."/>
            <person name="Da Silva C."/>
            <person name="Gautier A."/>
            <person name="Giraud C."/>
            <person name="Giraud T."/>
            <person name="Gonzalez C."/>
            <person name="Grossetete S."/>
            <person name="Guldener U."/>
            <person name="Henrissat B."/>
            <person name="Howlett B.J."/>
            <person name="Kodira C."/>
            <person name="Kretschmer M."/>
            <person name="Lappartient A."/>
            <person name="Leroch M."/>
            <person name="Levis C."/>
            <person name="Mauceli E."/>
            <person name="Neuveglise C."/>
            <person name="Oeser B."/>
            <person name="Pearson M."/>
            <person name="Poulain J."/>
            <person name="Poussereau N."/>
            <person name="Quesneville H."/>
            <person name="Rascle C."/>
            <person name="Schumacher J."/>
            <person name="Segurens B."/>
            <person name="Sexton A."/>
            <person name="Silva E."/>
            <person name="Sirven C."/>
            <person name="Soanes D.M."/>
            <person name="Talbot N.J."/>
            <person name="Templeton M."/>
            <person name="Yandava C."/>
            <person name="Yarden O."/>
            <person name="Zeng Q."/>
            <person name="Rollins J.A."/>
            <person name="Lebrun M.H."/>
            <person name="Dickman M."/>
        </authorList>
    </citation>
    <scope>NUCLEOTIDE SEQUENCE [LARGE SCALE GENOMIC DNA]</scope>
    <source>
        <strain evidence="2">ATCC 18683 / 1980 / Ss-1</strain>
    </source>
</reference>
<dbReference type="EMBL" id="CH476623">
    <property type="protein sequence ID" value="EDN99841.1"/>
    <property type="molecule type" value="Genomic_DNA"/>
</dbReference>
<dbReference type="HOGENOM" id="CLU_3033768_0_0_1"/>
<accession>A7EBL3</accession>